<protein>
    <submittedName>
        <fullName evidence="3">YbaB/EbfC family nucleoid-associated protein</fullName>
    </submittedName>
</protein>
<dbReference type="Proteomes" id="UP000323454">
    <property type="component" value="Unassembled WGS sequence"/>
</dbReference>
<dbReference type="InterPro" id="IPR036894">
    <property type="entry name" value="YbaB-like_sf"/>
</dbReference>
<evidence type="ECO:0000313" key="3">
    <source>
        <dbReference type="EMBL" id="KAA2264618.1"/>
    </source>
</evidence>
<dbReference type="EMBL" id="VUOB01000010">
    <property type="protein sequence ID" value="KAA2264618.1"/>
    <property type="molecule type" value="Genomic_DNA"/>
</dbReference>
<evidence type="ECO:0000256" key="1">
    <source>
        <dbReference type="SAM" id="Coils"/>
    </source>
</evidence>
<dbReference type="Gene3D" id="3.30.1310.10">
    <property type="entry name" value="Nucleoid-associated protein YbaB-like domain"/>
    <property type="match status" value="1"/>
</dbReference>
<feature type="region of interest" description="Disordered" evidence="2">
    <location>
        <begin position="108"/>
        <end position="168"/>
    </location>
</feature>
<dbReference type="OrthoDB" id="3696434at2"/>
<sequence>MSEPSGLRAELEARNAAMREQVDGLLAELRKKTDELKDTQAKAFAVTADAVSPDGTVRASVDATGVLTKLEFAPSSFERSTPEKLARTATETILQAAGKARAQVSEAFEPLQDGPSIDLSEMLPGLPSMKDLIPPVPPLPQPSAEAPQRRARPADDDEEGGFMERTSW</sequence>
<keyword evidence="4" id="KW-1185">Reference proteome</keyword>
<name>A0A5B2XL79_9PSEU</name>
<keyword evidence="1" id="KW-0175">Coiled coil</keyword>
<dbReference type="InterPro" id="IPR004401">
    <property type="entry name" value="YbaB/EbfC"/>
</dbReference>
<dbReference type="RefSeq" id="WP_149848422.1">
    <property type="nucleotide sequence ID" value="NZ_VUOB01000010.1"/>
</dbReference>
<reference evidence="3 4" key="1">
    <citation type="submission" date="2019-09" db="EMBL/GenBank/DDBJ databases">
        <title>Goodfellowia gen. nov., a new genus of the Pseudonocardineae related to Actinoalloteichus, containing Goodfellowia coeruleoviolacea gen. nov., comb. nov. gen. nov., comb. nov.</title>
        <authorList>
            <person name="Labeda D."/>
        </authorList>
    </citation>
    <scope>NUCLEOTIDE SEQUENCE [LARGE SCALE GENOMIC DNA]</scope>
    <source>
        <strain evidence="3 4">AN110305</strain>
    </source>
</reference>
<accession>A0A5B2XL79</accession>
<dbReference type="AlphaFoldDB" id="A0A5B2XL79"/>
<dbReference type="SUPFAM" id="SSF82607">
    <property type="entry name" value="YbaB-like"/>
    <property type="match status" value="1"/>
</dbReference>
<evidence type="ECO:0000313" key="4">
    <source>
        <dbReference type="Proteomes" id="UP000323454"/>
    </source>
</evidence>
<comment type="caution">
    <text evidence="3">The sequence shown here is derived from an EMBL/GenBank/DDBJ whole genome shotgun (WGS) entry which is preliminary data.</text>
</comment>
<dbReference type="GO" id="GO:0003677">
    <property type="term" value="F:DNA binding"/>
    <property type="evidence" value="ECO:0007669"/>
    <property type="project" value="InterPro"/>
</dbReference>
<proteinExistence type="predicted"/>
<organism evidence="3 4">
    <name type="scientific">Solihabitans fulvus</name>
    <dbReference type="NCBI Taxonomy" id="1892852"/>
    <lineage>
        <taxon>Bacteria</taxon>
        <taxon>Bacillati</taxon>
        <taxon>Actinomycetota</taxon>
        <taxon>Actinomycetes</taxon>
        <taxon>Pseudonocardiales</taxon>
        <taxon>Pseudonocardiaceae</taxon>
        <taxon>Solihabitans</taxon>
    </lineage>
</organism>
<reference evidence="3 4" key="2">
    <citation type="submission" date="2019-09" db="EMBL/GenBank/DDBJ databases">
        <authorList>
            <person name="Jin C."/>
        </authorList>
    </citation>
    <scope>NUCLEOTIDE SEQUENCE [LARGE SCALE GENOMIC DNA]</scope>
    <source>
        <strain evidence="3 4">AN110305</strain>
    </source>
</reference>
<feature type="coiled-coil region" evidence="1">
    <location>
        <begin position="8"/>
        <end position="42"/>
    </location>
</feature>
<gene>
    <name evidence="3" type="ORF">F0L68_05830</name>
</gene>
<dbReference type="Pfam" id="PF02575">
    <property type="entry name" value="YbaB_DNA_bd"/>
    <property type="match status" value="1"/>
</dbReference>
<evidence type="ECO:0000256" key="2">
    <source>
        <dbReference type="SAM" id="MobiDB-lite"/>
    </source>
</evidence>